<dbReference type="Gene3D" id="3.90.176.10">
    <property type="entry name" value="Toxin ADP-ribosyltransferase, Chain A, domain 1"/>
    <property type="match status" value="1"/>
</dbReference>
<feature type="repeat" description="TPR" evidence="3">
    <location>
        <begin position="396"/>
        <end position="429"/>
    </location>
</feature>
<organism evidence="4 6">
    <name type="scientific">Didymodactylos carnosus</name>
    <dbReference type="NCBI Taxonomy" id="1234261"/>
    <lineage>
        <taxon>Eukaryota</taxon>
        <taxon>Metazoa</taxon>
        <taxon>Spiralia</taxon>
        <taxon>Gnathifera</taxon>
        <taxon>Rotifera</taxon>
        <taxon>Eurotatoria</taxon>
        <taxon>Bdelloidea</taxon>
        <taxon>Philodinida</taxon>
        <taxon>Philodinidae</taxon>
        <taxon>Didymodactylos</taxon>
    </lineage>
</organism>
<feature type="repeat" description="TPR" evidence="3">
    <location>
        <begin position="473"/>
        <end position="506"/>
    </location>
</feature>
<evidence type="ECO:0000256" key="3">
    <source>
        <dbReference type="PROSITE-ProRule" id="PRU00339"/>
    </source>
</evidence>
<dbReference type="SUPFAM" id="SSF56399">
    <property type="entry name" value="ADP-ribosylation"/>
    <property type="match status" value="1"/>
</dbReference>
<gene>
    <name evidence="4" type="ORF">GPM918_LOCUS11627</name>
    <name evidence="5" type="ORF">SRO942_LOCUS11628</name>
</gene>
<dbReference type="Proteomes" id="UP000663829">
    <property type="component" value="Unassembled WGS sequence"/>
</dbReference>
<protein>
    <recommendedName>
        <fullName evidence="7">Tetratricopeptide repeat protein</fullName>
    </recommendedName>
</protein>
<dbReference type="InterPro" id="IPR019734">
    <property type="entry name" value="TPR_rpt"/>
</dbReference>
<dbReference type="SMART" id="SM00028">
    <property type="entry name" value="TPR"/>
    <property type="match status" value="3"/>
</dbReference>
<dbReference type="AlphaFoldDB" id="A0A814DXD9"/>
<dbReference type="InterPro" id="IPR011990">
    <property type="entry name" value="TPR-like_helical_dom_sf"/>
</dbReference>
<evidence type="ECO:0000256" key="2">
    <source>
        <dbReference type="ARBA" id="ARBA00022803"/>
    </source>
</evidence>
<dbReference type="Proteomes" id="UP000681722">
    <property type="component" value="Unassembled WGS sequence"/>
</dbReference>
<accession>A0A814DXD9</accession>
<dbReference type="PANTHER" id="PTHR45641">
    <property type="entry name" value="TETRATRICOPEPTIDE REPEAT PROTEIN (AFU_ORTHOLOGUE AFUA_6G03870)"/>
    <property type="match status" value="1"/>
</dbReference>
<proteinExistence type="predicted"/>
<evidence type="ECO:0000313" key="5">
    <source>
        <dbReference type="EMBL" id="CAF3733340.1"/>
    </source>
</evidence>
<name>A0A814DXD9_9BILA</name>
<evidence type="ECO:0000313" key="6">
    <source>
        <dbReference type="Proteomes" id="UP000663829"/>
    </source>
</evidence>
<comment type="caution">
    <text evidence="4">The sequence shown here is derived from an EMBL/GenBank/DDBJ whole genome shotgun (WGS) entry which is preliminary data.</text>
</comment>
<feature type="repeat" description="TPR" evidence="3">
    <location>
        <begin position="431"/>
        <end position="464"/>
    </location>
</feature>
<reference evidence="4" key="1">
    <citation type="submission" date="2021-02" db="EMBL/GenBank/DDBJ databases">
        <authorList>
            <person name="Nowell W R."/>
        </authorList>
    </citation>
    <scope>NUCLEOTIDE SEQUENCE</scope>
</reference>
<dbReference type="PROSITE" id="PS51996">
    <property type="entry name" value="TR_MART"/>
    <property type="match status" value="1"/>
</dbReference>
<dbReference type="EMBL" id="CAJOBC010002441">
    <property type="protein sequence ID" value="CAF3733340.1"/>
    <property type="molecule type" value="Genomic_DNA"/>
</dbReference>
<evidence type="ECO:0000313" key="4">
    <source>
        <dbReference type="EMBL" id="CAF0958472.1"/>
    </source>
</evidence>
<keyword evidence="6" id="KW-1185">Reference proteome</keyword>
<keyword evidence="1" id="KW-0677">Repeat</keyword>
<keyword evidence="2 3" id="KW-0802">TPR repeat</keyword>
<dbReference type="PROSITE" id="PS50005">
    <property type="entry name" value="TPR"/>
    <property type="match status" value="3"/>
</dbReference>
<dbReference type="SUPFAM" id="SSF48452">
    <property type="entry name" value="TPR-like"/>
    <property type="match status" value="1"/>
</dbReference>
<sequence length="530" mass="61378">NLETFSLIWLDNNVNKTEFNLKSQKKLRESINYLRTFENADDSVSYITEIKTEKVVLIISGNLGREYVPVLHDLPQLAAIYVLCAQKAFNEQWAKNYKKPLDRVNGVFIDTDELVRKLSIDQTEREKLENDATIPLSFYNRSVQSSTSLNDLFMWFQVFIDVLLRMEHPETGREKLLGLCRKLYDGNLSETAILDQFETNYQSEMAIWWYTRGSCHSRILDKALRIQDLEILFYFHFFIADLYEQLKQDQKRFLDTSHDTNLYVYRCHVMSTKEFNQIKENVGEFLSINSFLSTSKNKTVALEFVKRYCSSVDLQPVLFQIEINTLLETKPYSDISHLSYSGGENKILIMLGTIFQIVNVTFDKEYQVWTVQLTMLSENDDEFKDLFDNYTKDMGAVNVGSLGSLLQEMDELDKAEIMYRKHLEIDPVEGAASYTNLGDLNNSRGRYDEALEILNIALNIQQNSSSDNHLAIATTFHNMGDAYQGKKEYKQALENYEQALTKYNTSSLPMNHPNIIEVKASISKVNDLMT</sequence>
<dbReference type="Pfam" id="PF13424">
    <property type="entry name" value="TPR_12"/>
    <property type="match status" value="1"/>
</dbReference>
<dbReference type="PANTHER" id="PTHR45641:SF1">
    <property type="entry name" value="AAA+ ATPASE DOMAIN-CONTAINING PROTEIN"/>
    <property type="match status" value="1"/>
</dbReference>
<feature type="non-terminal residue" evidence="4">
    <location>
        <position position="1"/>
    </location>
</feature>
<dbReference type="Gene3D" id="1.25.40.10">
    <property type="entry name" value="Tetratricopeptide repeat domain"/>
    <property type="match status" value="1"/>
</dbReference>
<evidence type="ECO:0008006" key="7">
    <source>
        <dbReference type="Google" id="ProtNLM"/>
    </source>
</evidence>
<dbReference type="Pfam" id="PF13181">
    <property type="entry name" value="TPR_8"/>
    <property type="match status" value="1"/>
</dbReference>
<evidence type="ECO:0000256" key="1">
    <source>
        <dbReference type="ARBA" id="ARBA00022737"/>
    </source>
</evidence>
<dbReference type="EMBL" id="CAJNOQ010002441">
    <property type="protein sequence ID" value="CAF0958472.1"/>
    <property type="molecule type" value="Genomic_DNA"/>
</dbReference>